<feature type="region of interest" description="Disordered" evidence="5">
    <location>
        <begin position="138"/>
        <end position="174"/>
    </location>
</feature>
<evidence type="ECO:0000256" key="5">
    <source>
        <dbReference type="SAM" id="MobiDB-lite"/>
    </source>
</evidence>
<evidence type="ECO:0000256" key="1">
    <source>
        <dbReference type="ARBA" id="ARBA00023015"/>
    </source>
</evidence>
<dbReference type="Proteomes" id="UP001243330">
    <property type="component" value="Unassembled WGS sequence"/>
</dbReference>
<dbReference type="PANTHER" id="PTHR31069">
    <property type="entry name" value="OLEATE-ACTIVATED TRANSCRIPTION FACTOR 1-RELATED"/>
    <property type="match status" value="1"/>
</dbReference>
<feature type="compositionally biased region" description="Basic and acidic residues" evidence="5">
    <location>
        <begin position="153"/>
        <end position="163"/>
    </location>
</feature>
<dbReference type="Pfam" id="PF11951">
    <property type="entry name" value="Fungal_trans_2"/>
    <property type="match status" value="1"/>
</dbReference>
<dbReference type="InterPro" id="IPR050675">
    <property type="entry name" value="OAF3"/>
</dbReference>
<feature type="compositionally biased region" description="Low complexity" evidence="5">
    <location>
        <begin position="138"/>
        <end position="152"/>
    </location>
</feature>
<accession>A0AAD9AHP7</accession>
<keyword evidence="4" id="KW-0539">Nucleus</keyword>
<feature type="domain" description="Zn(2)-C6 fungal-type" evidence="6">
    <location>
        <begin position="17"/>
        <end position="45"/>
    </location>
</feature>
<evidence type="ECO:0000256" key="4">
    <source>
        <dbReference type="ARBA" id="ARBA00023242"/>
    </source>
</evidence>
<evidence type="ECO:0000259" key="6">
    <source>
        <dbReference type="PROSITE" id="PS50048"/>
    </source>
</evidence>
<keyword evidence="8" id="KW-1185">Reference proteome</keyword>
<dbReference type="Pfam" id="PF00172">
    <property type="entry name" value="Zn_clus"/>
    <property type="match status" value="1"/>
</dbReference>
<protein>
    <submittedName>
        <fullName evidence="7">C6 transcription factor</fullName>
    </submittedName>
</protein>
<evidence type="ECO:0000256" key="2">
    <source>
        <dbReference type="ARBA" id="ARBA00023125"/>
    </source>
</evidence>
<dbReference type="GO" id="GO:0008270">
    <property type="term" value="F:zinc ion binding"/>
    <property type="evidence" value="ECO:0007669"/>
    <property type="project" value="InterPro"/>
</dbReference>
<evidence type="ECO:0000256" key="3">
    <source>
        <dbReference type="ARBA" id="ARBA00023163"/>
    </source>
</evidence>
<proteinExistence type="predicted"/>
<dbReference type="PROSITE" id="PS00463">
    <property type="entry name" value="ZN2_CY6_FUNGAL_1"/>
    <property type="match status" value="1"/>
</dbReference>
<organism evidence="7 8">
    <name type="scientific">Colletotrichum chrysophilum</name>
    <dbReference type="NCBI Taxonomy" id="1836956"/>
    <lineage>
        <taxon>Eukaryota</taxon>
        <taxon>Fungi</taxon>
        <taxon>Dikarya</taxon>
        <taxon>Ascomycota</taxon>
        <taxon>Pezizomycotina</taxon>
        <taxon>Sordariomycetes</taxon>
        <taxon>Hypocreomycetidae</taxon>
        <taxon>Glomerellales</taxon>
        <taxon>Glomerellaceae</taxon>
        <taxon>Colletotrichum</taxon>
        <taxon>Colletotrichum gloeosporioides species complex</taxon>
    </lineage>
</organism>
<dbReference type="CDD" id="cd00067">
    <property type="entry name" value="GAL4"/>
    <property type="match status" value="1"/>
</dbReference>
<dbReference type="GO" id="GO:0000981">
    <property type="term" value="F:DNA-binding transcription factor activity, RNA polymerase II-specific"/>
    <property type="evidence" value="ECO:0007669"/>
    <property type="project" value="InterPro"/>
</dbReference>
<name>A0AAD9AHP7_9PEZI</name>
<dbReference type="PANTHER" id="PTHR31069:SF32">
    <property type="entry name" value="ARGININE METABOLISM REGULATION PROTEIN II"/>
    <property type="match status" value="1"/>
</dbReference>
<dbReference type="PROSITE" id="PS50048">
    <property type="entry name" value="ZN2_CY6_FUNGAL_2"/>
    <property type="match status" value="1"/>
</dbReference>
<dbReference type="GO" id="GO:0003677">
    <property type="term" value="F:DNA binding"/>
    <property type="evidence" value="ECO:0007669"/>
    <property type="project" value="UniProtKB-KW"/>
</dbReference>
<dbReference type="SUPFAM" id="SSF57701">
    <property type="entry name" value="Zn2/Cys6 DNA-binding domain"/>
    <property type="match status" value="1"/>
</dbReference>
<keyword evidence="2" id="KW-0238">DNA-binding</keyword>
<dbReference type="EMBL" id="JAQOWY010000189">
    <property type="protein sequence ID" value="KAK1847854.1"/>
    <property type="molecule type" value="Genomic_DNA"/>
</dbReference>
<dbReference type="InterPro" id="IPR021858">
    <property type="entry name" value="Fun_TF"/>
</dbReference>
<evidence type="ECO:0000313" key="8">
    <source>
        <dbReference type="Proteomes" id="UP001243330"/>
    </source>
</evidence>
<comment type="caution">
    <text evidence="7">The sequence shown here is derived from an EMBL/GenBank/DDBJ whole genome shotgun (WGS) entry which is preliminary data.</text>
</comment>
<dbReference type="InterPro" id="IPR036864">
    <property type="entry name" value="Zn2-C6_fun-type_DNA-bd_sf"/>
</dbReference>
<dbReference type="SMART" id="SM00066">
    <property type="entry name" value="GAL4"/>
    <property type="match status" value="1"/>
</dbReference>
<sequence>MPKPVRYRAEHTRTFTGCRSCRARHAKCDEGKPECNACIRLGVTCGGYTPSLSWIADGDATGRLEPRDPETSDYRYPLFSDAERRAMCARLSRSLGSKSAGSILADLDSASKRSDTNSDFSVAQGPFGVFRMDESDMTSIASRSSSSGSTHHTASDTDDKGTEESIGLPGDLIEFNWSPPDQDLDFQSFLDNVDLSMGQDDVLSSTEAFTGSISDLLADIPPDLEAISDFYLAEEGVVPEKDMSTLRRDTDVTNQAAVGDTVPSPPLSINLDARSDMPEQAQALLRYYKTHIESAPTCIQSSRWKSPWKLLFLPCAFETFAELSLLGGTSHTRSAILCALLSHSAFQLHKSDSNSQSDYWHNLGVKHRDRAQKHLRSAVETEASDSEQTKYKELLMAFIAMAMISKIYQGNRTARVFLLDAERLIRVRGLAEENPELIRVLHHVYTYLRVIAEGIYALDDGSIDSEQAETFPQVPESGSFRISEDLLNIGLDPGVEKNSKVGYGDIHLQVQGRWKETLHSRIHGIPESLMTLLSQTISLANEKNRLETRARCDPKLAADLKHHIKTLEERIWTWSSSSEVSMILTGDVSFCTKGPNLVCHPRNQAMISAIHRALIIYFYRQVHDVSAMILQDVVRQAMEQLESCICEMINSDDFALSLAWAAFICAREAISPDLQDRARHIISITDGRGVYFTSRPAMEVISSLWAKRQAIGGIDLGGSVQASDIPCSV</sequence>
<dbReference type="Gene3D" id="4.10.240.10">
    <property type="entry name" value="Zn(2)-C6 fungal-type DNA-binding domain"/>
    <property type="match status" value="1"/>
</dbReference>
<evidence type="ECO:0000313" key="7">
    <source>
        <dbReference type="EMBL" id="KAK1847854.1"/>
    </source>
</evidence>
<gene>
    <name evidence="7" type="ORF">CCHR01_09511</name>
</gene>
<keyword evidence="3" id="KW-0804">Transcription</keyword>
<keyword evidence="1" id="KW-0805">Transcription regulation</keyword>
<reference evidence="7" key="1">
    <citation type="submission" date="2023-01" db="EMBL/GenBank/DDBJ databases">
        <title>Colletotrichum chrysophilum M932 genome sequence.</title>
        <authorList>
            <person name="Baroncelli R."/>
        </authorList>
    </citation>
    <scope>NUCLEOTIDE SEQUENCE</scope>
    <source>
        <strain evidence="7">M932</strain>
    </source>
</reference>
<dbReference type="AlphaFoldDB" id="A0AAD9AHP7"/>
<dbReference type="InterPro" id="IPR001138">
    <property type="entry name" value="Zn2Cys6_DnaBD"/>
</dbReference>